<proteinExistence type="predicted"/>
<dbReference type="GO" id="GO:0008168">
    <property type="term" value="F:methyltransferase activity"/>
    <property type="evidence" value="ECO:0007669"/>
    <property type="project" value="UniProtKB-KW"/>
</dbReference>
<dbReference type="Proteomes" id="UP000199092">
    <property type="component" value="Chromosome I"/>
</dbReference>
<dbReference type="InterPro" id="IPR003788">
    <property type="entry name" value="NDUFAF7"/>
</dbReference>
<evidence type="ECO:0000256" key="1">
    <source>
        <dbReference type="ARBA" id="ARBA00022603"/>
    </source>
</evidence>
<dbReference type="RefSeq" id="WP_157720239.1">
    <property type="nucleotide sequence ID" value="NZ_LT629749.1"/>
</dbReference>
<organism evidence="3 4">
    <name type="scientific">Friedmanniella luteola</name>
    <dbReference type="NCBI Taxonomy" id="546871"/>
    <lineage>
        <taxon>Bacteria</taxon>
        <taxon>Bacillati</taxon>
        <taxon>Actinomycetota</taxon>
        <taxon>Actinomycetes</taxon>
        <taxon>Propionibacteriales</taxon>
        <taxon>Nocardioidaceae</taxon>
        <taxon>Friedmanniella</taxon>
    </lineage>
</organism>
<dbReference type="OrthoDB" id="4856867at2"/>
<accession>A0A1H1LSW9</accession>
<sequence>MLPHPGSFFDAWVSAASGPDGFWTTQVPSAHFRTASTLGPELAQAVATLLRERPGLHRVLELGAGDGRLLTALRAVRPGLDLVGVDLRGRPPELDPAVGWRTDRWDVRADVWVAGAVPALLADGVPTLVLAVEWLDDLPCRLADRTDGRWYELDADRTPLRPLAAADDAWLRRWWPDGVRVEVGRTRDAAWASVVGGLAAGGGAALLVDYGHTAGGRPRTGTLAAYRDGRAVEPSPGADRNLTAHVAVDAVAAAGVAVGARTALAGRQARVLPGLLPPADPGADPLTGLAGRSRRHALTAPTGWGGHHWLLQEVPPRAVTT</sequence>
<keyword evidence="2 3" id="KW-0808">Transferase</keyword>
<keyword evidence="4" id="KW-1185">Reference proteome</keyword>
<dbReference type="InterPro" id="IPR029063">
    <property type="entry name" value="SAM-dependent_MTases_sf"/>
</dbReference>
<gene>
    <name evidence="3" type="ORF">SAMN04488543_0390</name>
</gene>
<dbReference type="Gene3D" id="3.40.50.12710">
    <property type="match status" value="1"/>
</dbReference>
<dbReference type="GO" id="GO:0032259">
    <property type="term" value="P:methylation"/>
    <property type="evidence" value="ECO:0007669"/>
    <property type="project" value="UniProtKB-KW"/>
</dbReference>
<dbReference type="AlphaFoldDB" id="A0A1H1LSW9"/>
<protein>
    <submittedName>
        <fullName evidence="3">SAM-dependent methyltransferase, MidA family</fullName>
    </submittedName>
</protein>
<dbReference type="InterPro" id="IPR038375">
    <property type="entry name" value="NDUFAF7_sf"/>
</dbReference>
<name>A0A1H1LSW9_9ACTN</name>
<keyword evidence="1 3" id="KW-0489">Methyltransferase</keyword>
<dbReference type="Pfam" id="PF02636">
    <property type="entry name" value="Methyltransf_28"/>
    <property type="match status" value="1"/>
</dbReference>
<evidence type="ECO:0000313" key="3">
    <source>
        <dbReference type="EMBL" id="SDR76869.1"/>
    </source>
</evidence>
<dbReference type="SUPFAM" id="SSF53335">
    <property type="entry name" value="S-adenosyl-L-methionine-dependent methyltransferases"/>
    <property type="match status" value="1"/>
</dbReference>
<evidence type="ECO:0000313" key="4">
    <source>
        <dbReference type="Proteomes" id="UP000199092"/>
    </source>
</evidence>
<dbReference type="EMBL" id="LT629749">
    <property type="protein sequence ID" value="SDR76869.1"/>
    <property type="molecule type" value="Genomic_DNA"/>
</dbReference>
<reference evidence="3 4" key="1">
    <citation type="submission" date="2016-10" db="EMBL/GenBank/DDBJ databases">
        <authorList>
            <person name="de Groot N.N."/>
        </authorList>
    </citation>
    <scope>NUCLEOTIDE SEQUENCE [LARGE SCALE GENOMIC DNA]</scope>
    <source>
        <strain evidence="3 4">DSM 21741</strain>
    </source>
</reference>
<dbReference type="STRING" id="546871.SAMN04488543_0390"/>
<evidence type="ECO:0000256" key="2">
    <source>
        <dbReference type="ARBA" id="ARBA00022679"/>
    </source>
</evidence>